<keyword evidence="2" id="KW-1185">Reference proteome</keyword>
<accession>A0ACA9PWP0</accession>
<name>A0ACA9PWP0_9GLOM</name>
<feature type="non-terminal residue" evidence="1">
    <location>
        <position position="1"/>
    </location>
</feature>
<gene>
    <name evidence="1" type="ORF">DHETER_LOCUS13077</name>
</gene>
<feature type="non-terminal residue" evidence="1">
    <location>
        <position position="76"/>
    </location>
</feature>
<dbReference type="Proteomes" id="UP000789702">
    <property type="component" value="Unassembled WGS sequence"/>
</dbReference>
<protein>
    <submittedName>
        <fullName evidence="1">2127_t:CDS:1</fullName>
    </submittedName>
</protein>
<reference evidence="1" key="1">
    <citation type="submission" date="2021-06" db="EMBL/GenBank/DDBJ databases">
        <authorList>
            <person name="Kallberg Y."/>
            <person name="Tangrot J."/>
            <person name="Rosling A."/>
        </authorList>
    </citation>
    <scope>NUCLEOTIDE SEQUENCE</scope>
    <source>
        <strain evidence="1">IL203A</strain>
    </source>
</reference>
<comment type="caution">
    <text evidence="1">The sequence shown here is derived from an EMBL/GenBank/DDBJ whole genome shotgun (WGS) entry which is preliminary data.</text>
</comment>
<proteinExistence type="predicted"/>
<sequence length="76" mass="7776">WGYVISGPLVVGVGTGCNFGGCNIRSVALLVVVLLVEGVIVVAIVEEFVFDLTVLLAFLFVSGVILVGGLGRSIGI</sequence>
<evidence type="ECO:0000313" key="2">
    <source>
        <dbReference type="Proteomes" id="UP000789702"/>
    </source>
</evidence>
<dbReference type="EMBL" id="CAJVPU010034404">
    <property type="protein sequence ID" value="CAG8725158.1"/>
    <property type="molecule type" value="Genomic_DNA"/>
</dbReference>
<organism evidence="1 2">
    <name type="scientific">Dentiscutata heterogama</name>
    <dbReference type="NCBI Taxonomy" id="1316150"/>
    <lineage>
        <taxon>Eukaryota</taxon>
        <taxon>Fungi</taxon>
        <taxon>Fungi incertae sedis</taxon>
        <taxon>Mucoromycota</taxon>
        <taxon>Glomeromycotina</taxon>
        <taxon>Glomeromycetes</taxon>
        <taxon>Diversisporales</taxon>
        <taxon>Gigasporaceae</taxon>
        <taxon>Dentiscutata</taxon>
    </lineage>
</organism>
<evidence type="ECO:0000313" key="1">
    <source>
        <dbReference type="EMBL" id="CAG8725158.1"/>
    </source>
</evidence>